<sequence length="312" mass="33429">MPSEHTPLLGPRNNFWEVGDREDDDLHSQFCKLIGIPPSDTVRAEVVPKKSLYGRALKMRRSQQNTYAFTASLSNTLLLSQVVLGAAVTGLGASESSHILITLFGATNTIIAGVVAYLKSRGQPMRARMFRDDLERVVDEIENSEIMWREIGAGISKGMHGYDEIDIDQQVTVRSEVARLTRLYERVLRTNTANNPDMYQAEGSGMSNAAALKAQGPIPVPQPAPAAAPMISTPAGAFPAAPVAVVAPYDPDESPAIALPKPPPPPGPEASSSKTDSSSSDDKTPSDTDADNKDGSKDLADESKDKAKEMAD</sequence>
<dbReference type="EMBL" id="MU004232">
    <property type="protein sequence ID" value="KAF2671574.1"/>
    <property type="molecule type" value="Genomic_DNA"/>
</dbReference>
<feature type="transmembrane region" description="Helical" evidence="2">
    <location>
        <begin position="67"/>
        <end position="93"/>
    </location>
</feature>
<evidence type="ECO:0000259" key="3">
    <source>
        <dbReference type="Pfam" id="PF18142"/>
    </source>
</evidence>
<feature type="compositionally biased region" description="Low complexity" evidence="1">
    <location>
        <begin position="250"/>
        <end position="259"/>
    </location>
</feature>
<evidence type="ECO:0000256" key="2">
    <source>
        <dbReference type="SAM" id="Phobius"/>
    </source>
</evidence>
<dbReference type="PANTHER" id="PTHR38793:SF3">
    <property type="entry name" value="SMODS AND SLOG-ASSOCIATING 2TM EFFECTOR DOMAIN-CONTAINING PROTEIN"/>
    <property type="match status" value="1"/>
</dbReference>
<protein>
    <recommendedName>
        <fullName evidence="3">SMODS and SLOG-associating 2TM effector domain-containing protein</fullName>
    </recommendedName>
</protein>
<accession>A0A6A6UL06</accession>
<feature type="region of interest" description="Disordered" evidence="1">
    <location>
        <begin position="250"/>
        <end position="312"/>
    </location>
</feature>
<dbReference type="InterPro" id="IPR041622">
    <property type="entry name" value="SLATT_fungi"/>
</dbReference>
<evidence type="ECO:0000313" key="4">
    <source>
        <dbReference type="EMBL" id="KAF2671574.1"/>
    </source>
</evidence>
<gene>
    <name evidence="4" type="ORF">BT63DRAFT_410956</name>
</gene>
<organism evidence="4 5">
    <name type="scientific">Microthyrium microscopicum</name>
    <dbReference type="NCBI Taxonomy" id="703497"/>
    <lineage>
        <taxon>Eukaryota</taxon>
        <taxon>Fungi</taxon>
        <taxon>Dikarya</taxon>
        <taxon>Ascomycota</taxon>
        <taxon>Pezizomycotina</taxon>
        <taxon>Dothideomycetes</taxon>
        <taxon>Dothideomycetes incertae sedis</taxon>
        <taxon>Microthyriales</taxon>
        <taxon>Microthyriaceae</taxon>
        <taxon>Microthyrium</taxon>
    </lineage>
</organism>
<dbReference type="NCBIfam" id="NF033635">
    <property type="entry name" value="SLATT_fungal"/>
    <property type="match status" value="1"/>
</dbReference>
<keyword evidence="5" id="KW-1185">Reference proteome</keyword>
<proteinExistence type="predicted"/>
<keyword evidence="2" id="KW-0472">Membrane</keyword>
<dbReference type="PANTHER" id="PTHR38793">
    <property type="entry name" value="SLATT_FUNGAL DOMAIN-CONTAINING PROTEIN-RELATED"/>
    <property type="match status" value="1"/>
</dbReference>
<evidence type="ECO:0000256" key="1">
    <source>
        <dbReference type="SAM" id="MobiDB-lite"/>
    </source>
</evidence>
<evidence type="ECO:0000313" key="5">
    <source>
        <dbReference type="Proteomes" id="UP000799302"/>
    </source>
</evidence>
<dbReference type="OrthoDB" id="4472872at2759"/>
<feature type="compositionally biased region" description="Basic and acidic residues" evidence="1">
    <location>
        <begin position="280"/>
        <end position="312"/>
    </location>
</feature>
<feature type="domain" description="SMODS and SLOG-associating 2TM effector" evidence="3">
    <location>
        <begin position="55"/>
        <end position="189"/>
    </location>
</feature>
<dbReference type="Pfam" id="PF18142">
    <property type="entry name" value="SLATT_fungal"/>
    <property type="match status" value="1"/>
</dbReference>
<keyword evidence="2" id="KW-0812">Transmembrane</keyword>
<keyword evidence="2" id="KW-1133">Transmembrane helix</keyword>
<dbReference type="Proteomes" id="UP000799302">
    <property type="component" value="Unassembled WGS sequence"/>
</dbReference>
<feature type="compositionally biased region" description="Low complexity" evidence="1">
    <location>
        <begin position="269"/>
        <end position="278"/>
    </location>
</feature>
<feature type="transmembrane region" description="Helical" evidence="2">
    <location>
        <begin position="99"/>
        <end position="118"/>
    </location>
</feature>
<reference evidence="4" key="1">
    <citation type="journal article" date="2020" name="Stud. Mycol.">
        <title>101 Dothideomycetes genomes: a test case for predicting lifestyles and emergence of pathogens.</title>
        <authorList>
            <person name="Haridas S."/>
            <person name="Albert R."/>
            <person name="Binder M."/>
            <person name="Bloem J."/>
            <person name="Labutti K."/>
            <person name="Salamov A."/>
            <person name="Andreopoulos B."/>
            <person name="Baker S."/>
            <person name="Barry K."/>
            <person name="Bills G."/>
            <person name="Bluhm B."/>
            <person name="Cannon C."/>
            <person name="Castanera R."/>
            <person name="Culley D."/>
            <person name="Daum C."/>
            <person name="Ezra D."/>
            <person name="Gonzalez J."/>
            <person name="Henrissat B."/>
            <person name="Kuo A."/>
            <person name="Liang C."/>
            <person name="Lipzen A."/>
            <person name="Lutzoni F."/>
            <person name="Magnuson J."/>
            <person name="Mondo S."/>
            <person name="Nolan M."/>
            <person name="Ohm R."/>
            <person name="Pangilinan J."/>
            <person name="Park H.-J."/>
            <person name="Ramirez L."/>
            <person name="Alfaro M."/>
            <person name="Sun H."/>
            <person name="Tritt A."/>
            <person name="Yoshinaga Y."/>
            <person name="Zwiers L.-H."/>
            <person name="Turgeon B."/>
            <person name="Goodwin S."/>
            <person name="Spatafora J."/>
            <person name="Crous P."/>
            <person name="Grigoriev I."/>
        </authorList>
    </citation>
    <scope>NUCLEOTIDE SEQUENCE</scope>
    <source>
        <strain evidence="4">CBS 115976</strain>
    </source>
</reference>
<name>A0A6A6UL06_9PEZI</name>
<dbReference type="AlphaFoldDB" id="A0A6A6UL06"/>